<protein>
    <recommendedName>
        <fullName evidence="4">Nitroreductase family deazaflavin-dependent oxidoreductase</fullName>
    </recommendedName>
</protein>
<organism evidence="3">
    <name type="scientific">marine metagenome</name>
    <dbReference type="NCBI Taxonomy" id="408172"/>
    <lineage>
        <taxon>unclassified sequences</taxon>
        <taxon>metagenomes</taxon>
        <taxon>ecological metagenomes</taxon>
    </lineage>
</organism>
<evidence type="ECO:0000256" key="1">
    <source>
        <dbReference type="ARBA" id="ARBA00008710"/>
    </source>
</evidence>
<comment type="catalytic activity">
    <reaction evidence="2">
        <text>oxidized coenzyme F420-(gamma-L-Glu)(n) + a quinol + H(+) = reduced coenzyme F420-(gamma-L-Glu)(n) + a quinone</text>
        <dbReference type="Rhea" id="RHEA:39663"/>
        <dbReference type="Rhea" id="RHEA-COMP:12939"/>
        <dbReference type="Rhea" id="RHEA-COMP:14378"/>
        <dbReference type="ChEBI" id="CHEBI:15378"/>
        <dbReference type="ChEBI" id="CHEBI:24646"/>
        <dbReference type="ChEBI" id="CHEBI:132124"/>
        <dbReference type="ChEBI" id="CHEBI:133980"/>
        <dbReference type="ChEBI" id="CHEBI:139511"/>
    </reaction>
</comment>
<evidence type="ECO:0008006" key="4">
    <source>
        <dbReference type="Google" id="ProtNLM"/>
    </source>
</evidence>
<dbReference type="GO" id="GO:0016491">
    <property type="term" value="F:oxidoreductase activity"/>
    <property type="evidence" value="ECO:0007669"/>
    <property type="project" value="InterPro"/>
</dbReference>
<dbReference type="InterPro" id="IPR012349">
    <property type="entry name" value="Split_barrel_FMN-bd"/>
</dbReference>
<evidence type="ECO:0000313" key="3">
    <source>
        <dbReference type="EMBL" id="SVD70756.1"/>
    </source>
</evidence>
<evidence type="ECO:0000256" key="2">
    <source>
        <dbReference type="ARBA" id="ARBA00049106"/>
    </source>
</evidence>
<reference evidence="3" key="1">
    <citation type="submission" date="2018-05" db="EMBL/GenBank/DDBJ databases">
        <authorList>
            <person name="Lanie J.A."/>
            <person name="Ng W.-L."/>
            <person name="Kazmierczak K.M."/>
            <person name="Andrzejewski T.M."/>
            <person name="Davidsen T.M."/>
            <person name="Wayne K.J."/>
            <person name="Tettelin H."/>
            <person name="Glass J.I."/>
            <person name="Rusch D."/>
            <person name="Podicherti R."/>
            <person name="Tsui H.-C.T."/>
            <person name="Winkler M.E."/>
        </authorList>
    </citation>
    <scope>NUCLEOTIDE SEQUENCE</scope>
</reference>
<dbReference type="Gene3D" id="2.30.110.10">
    <property type="entry name" value="Electron Transport, Fmn-binding Protein, Chain A"/>
    <property type="match status" value="1"/>
</dbReference>
<accession>A0A382XHW0</accession>
<dbReference type="NCBIfam" id="TIGR00026">
    <property type="entry name" value="hi_GC_TIGR00026"/>
    <property type="match status" value="1"/>
</dbReference>
<proteinExistence type="inferred from homology"/>
<dbReference type="Pfam" id="PF04075">
    <property type="entry name" value="F420H2_quin_red"/>
    <property type="match status" value="1"/>
</dbReference>
<dbReference type="EMBL" id="UINC01167968">
    <property type="protein sequence ID" value="SVD70756.1"/>
    <property type="molecule type" value="Genomic_DNA"/>
</dbReference>
<feature type="non-terminal residue" evidence="3">
    <location>
        <position position="142"/>
    </location>
</feature>
<gene>
    <name evidence="3" type="ORF">METZ01_LOCUS423610</name>
</gene>
<name>A0A382XHW0_9ZZZZ</name>
<dbReference type="AlphaFoldDB" id="A0A382XHW0"/>
<sequence length="142" mass="16291">MENENQKIEQFWETPTHSQIIDISHAHVEALEASNDDNVWQQVGMHHIILTTTGRRSGNEHKCALPVWHDTAGHRVVVGSFAGADKEPDWLANLRDKNSNGEVKIRTQNGEYSSVPEILEGEARDLLWNQLCEDRAWYNDYQ</sequence>
<comment type="similarity">
    <text evidence="1">Belongs to the F420H(2)-dependent quinone reductase family.</text>
</comment>
<dbReference type="GO" id="GO:0070967">
    <property type="term" value="F:coenzyme F420 binding"/>
    <property type="evidence" value="ECO:0007669"/>
    <property type="project" value="TreeGrafter"/>
</dbReference>
<dbReference type="GO" id="GO:0005886">
    <property type="term" value="C:plasma membrane"/>
    <property type="evidence" value="ECO:0007669"/>
    <property type="project" value="TreeGrafter"/>
</dbReference>
<dbReference type="InterPro" id="IPR004378">
    <property type="entry name" value="F420H2_quin_Rdtase"/>
</dbReference>
<dbReference type="PANTHER" id="PTHR39428:SF3">
    <property type="entry name" value="DEAZAFLAVIN-DEPENDENT NITROREDUCTASE"/>
    <property type="match status" value="1"/>
</dbReference>
<dbReference type="PANTHER" id="PTHR39428">
    <property type="entry name" value="F420H(2)-DEPENDENT QUINONE REDUCTASE RV1261C"/>
    <property type="match status" value="1"/>
</dbReference>